<comment type="catalytic activity">
    <reaction evidence="10">
        <text>FAD(in) = FAD(out)</text>
        <dbReference type="Rhea" id="RHEA:76535"/>
        <dbReference type="ChEBI" id="CHEBI:57692"/>
    </reaction>
</comment>
<keyword evidence="9 14" id="KW-0472">Membrane</keyword>
<dbReference type="OrthoDB" id="428293at2759"/>
<evidence type="ECO:0000313" key="16">
    <source>
        <dbReference type="EMBL" id="CAG7837772.1"/>
    </source>
</evidence>
<evidence type="ECO:0000256" key="15">
    <source>
        <dbReference type="RuleBase" id="RU000488"/>
    </source>
</evidence>
<feature type="repeat" description="Solcar" evidence="14">
    <location>
        <begin position="123"/>
        <end position="223"/>
    </location>
</feature>
<feature type="repeat" description="Solcar" evidence="14">
    <location>
        <begin position="240"/>
        <end position="320"/>
    </location>
</feature>
<evidence type="ECO:0000256" key="9">
    <source>
        <dbReference type="ARBA" id="ARBA00023136"/>
    </source>
</evidence>
<feature type="repeat" description="Solcar" evidence="14">
    <location>
        <begin position="24"/>
        <end position="113"/>
    </location>
</feature>
<keyword evidence="5" id="KW-0677">Repeat</keyword>
<evidence type="ECO:0000256" key="12">
    <source>
        <dbReference type="ARBA" id="ARBA00070508"/>
    </source>
</evidence>
<dbReference type="GO" id="GO:0015711">
    <property type="term" value="P:organic anion transport"/>
    <property type="evidence" value="ECO:0007669"/>
    <property type="project" value="UniProtKB-ARBA"/>
</dbReference>
<evidence type="ECO:0000313" key="17">
    <source>
        <dbReference type="Proteomes" id="UP000708208"/>
    </source>
</evidence>
<evidence type="ECO:0000256" key="3">
    <source>
        <dbReference type="ARBA" id="ARBA00022448"/>
    </source>
</evidence>
<evidence type="ECO:0000256" key="10">
    <source>
        <dbReference type="ARBA" id="ARBA00050907"/>
    </source>
</evidence>
<evidence type="ECO:0000256" key="13">
    <source>
        <dbReference type="ARBA" id="ARBA00079992"/>
    </source>
</evidence>
<comment type="caution">
    <text evidence="16">The sequence shown here is derived from an EMBL/GenBank/DDBJ whole genome shotgun (WGS) entry which is preliminary data.</text>
</comment>
<dbReference type="Pfam" id="PF00153">
    <property type="entry name" value="Mito_carr"/>
    <property type="match status" value="3"/>
</dbReference>
<accession>A0A8J2LW58</accession>
<evidence type="ECO:0000256" key="8">
    <source>
        <dbReference type="ARBA" id="ARBA00023128"/>
    </source>
</evidence>
<evidence type="ECO:0000256" key="7">
    <source>
        <dbReference type="ARBA" id="ARBA00022989"/>
    </source>
</evidence>
<evidence type="ECO:0000256" key="5">
    <source>
        <dbReference type="ARBA" id="ARBA00022737"/>
    </source>
</evidence>
<comment type="similarity">
    <text evidence="2 15">Belongs to the mitochondrial carrier (TC 2.A.29) family.</text>
</comment>
<organism evidence="16 17">
    <name type="scientific">Allacma fusca</name>
    <dbReference type="NCBI Taxonomy" id="39272"/>
    <lineage>
        <taxon>Eukaryota</taxon>
        <taxon>Metazoa</taxon>
        <taxon>Ecdysozoa</taxon>
        <taxon>Arthropoda</taxon>
        <taxon>Hexapoda</taxon>
        <taxon>Collembola</taxon>
        <taxon>Symphypleona</taxon>
        <taxon>Sminthuridae</taxon>
        <taxon>Allacma</taxon>
    </lineage>
</organism>
<dbReference type="FunFam" id="1.50.40.10:FF:000025">
    <property type="entry name" value="mitochondrial folate transporter/carrier"/>
    <property type="match status" value="1"/>
</dbReference>
<keyword evidence="8" id="KW-0496">Mitochondrion</keyword>
<dbReference type="InterPro" id="IPR044712">
    <property type="entry name" value="SLC25A32-like"/>
</dbReference>
<evidence type="ECO:0000256" key="1">
    <source>
        <dbReference type="ARBA" id="ARBA00004448"/>
    </source>
</evidence>
<reference evidence="16" key="1">
    <citation type="submission" date="2021-06" db="EMBL/GenBank/DDBJ databases">
        <authorList>
            <person name="Hodson N. C."/>
            <person name="Mongue J. A."/>
            <person name="Jaron S. K."/>
        </authorList>
    </citation>
    <scope>NUCLEOTIDE SEQUENCE</scope>
</reference>
<protein>
    <recommendedName>
        <fullName evidence="12">Solute carrier family 25 member 32</fullName>
    </recommendedName>
    <alternativeName>
        <fullName evidence="13">Mitochondrial FAD transporter</fullName>
    </alternativeName>
</protein>
<dbReference type="GO" id="GO:0005743">
    <property type="term" value="C:mitochondrial inner membrane"/>
    <property type="evidence" value="ECO:0007669"/>
    <property type="project" value="UniProtKB-SubCell"/>
</dbReference>
<evidence type="ECO:0000256" key="2">
    <source>
        <dbReference type="ARBA" id="ARBA00006375"/>
    </source>
</evidence>
<name>A0A8J2LW58_9HEXA</name>
<evidence type="ECO:0000256" key="4">
    <source>
        <dbReference type="ARBA" id="ARBA00022692"/>
    </source>
</evidence>
<comment type="subcellular location">
    <subcellularLocation>
        <location evidence="1">Mitochondrion inner membrane</location>
        <topology evidence="1">Multi-pass membrane protein</topology>
    </subcellularLocation>
</comment>
<dbReference type="GO" id="GO:0006862">
    <property type="term" value="P:nucleotide transport"/>
    <property type="evidence" value="ECO:0007669"/>
    <property type="project" value="InterPro"/>
</dbReference>
<evidence type="ECO:0000256" key="11">
    <source>
        <dbReference type="ARBA" id="ARBA00058619"/>
    </source>
</evidence>
<sequence length="328" mass="36787">MGRFHSLLLEMMFFSDQANILISHIKMEHLVAGITGGAASTLILHPLDLVKIRFAVNDGLSSRPQYNGLFHAFKSILKDEGVRGLYRGVTPNVWGAGSAWGLYFLFYNSLKTWWQGGDTKMDLGPTRHMAIAAEAGLLTLMFTNPIWVVKTRLCLQYGSTTAPAAVGVPGPLAVVQYRGMVDALVKVWQMEGIRGLYRGFVPGMFGVSHGAIQFMTYEEMKTFYNKYRKQPIDTKLGTSEYLVFAAISKLIAAGSTYPYQVVRARLQDQHRVYSGVMDVIRQTWRGEKFKGFYKGLVPNLVRVVPATAITFVVYEHTSSYLKELRISF</sequence>
<keyword evidence="17" id="KW-1185">Reference proteome</keyword>
<comment type="function">
    <text evidence="11">Facilitates flavin adenine dinucleotide (FAD) translocation across the mitochondrial inner membrane into the mitochondrial matrix where it acts as a redox cofactor to assist flavoenzyme activities in fundamental metabolic processes including fatty acid beta-oxidation, amino acid and choline metabolism as well as mitochondrial electron transportation. In particular, provides FAD to DLD dehydrogenase of the glycine cleavage system, part of mitochondrial one-carbon metabolic pathway involved in neural tube closure in early embryogenesis.</text>
</comment>
<dbReference type="PROSITE" id="PS50920">
    <property type="entry name" value="SOLCAR"/>
    <property type="match status" value="3"/>
</dbReference>
<proteinExistence type="inferred from homology"/>
<keyword evidence="7" id="KW-1133">Transmembrane helix</keyword>
<dbReference type="PANTHER" id="PTHR45683">
    <property type="entry name" value="MITOCHONDRIAL NICOTINAMIDE ADENINE DINUCLEOTIDE TRANSPORTER 1-RELATED-RELATED"/>
    <property type="match status" value="1"/>
</dbReference>
<dbReference type="InterPro" id="IPR018108">
    <property type="entry name" value="MCP_transmembrane"/>
</dbReference>
<gene>
    <name evidence="16" type="ORF">AFUS01_LOCUS46833</name>
</gene>
<dbReference type="EMBL" id="CAJVCH010571532">
    <property type="protein sequence ID" value="CAG7837772.1"/>
    <property type="molecule type" value="Genomic_DNA"/>
</dbReference>
<dbReference type="GO" id="GO:0055085">
    <property type="term" value="P:transmembrane transport"/>
    <property type="evidence" value="ECO:0007669"/>
    <property type="project" value="InterPro"/>
</dbReference>
<evidence type="ECO:0000256" key="14">
    <source>
        <dbReference type="PROSITE-ProRule" id="PRU00282"/>
    </source>
</evidence>
<dbReference type="Proteomes" id="UP000708208">
    <property type="component" value="Unassembled WGS sequence"/>
</dbReference>
<evidence type="ECO:0000256" key="6">
    <source>
        <dbReference type="ARBA" id="ARBA00022792"/>
    </source>
</evidence>
<keyword evidence="3 15" id="KW-0813">Transport</keyword>
<dbReference type="AlphaFoldDB" id="A0A8J2LW58"/>
<keyword evidence="4 14" id="KW-0812">Transmembrane</keyword>
<keyword evidence="6" id="KW-0999">Mitochondrion inner membrane</keyword>